<evidence type="ECO:0000313" key="2">
    <source>
        <dbReference type="Proteomes" id="UP000007875"/>
    </source>
</evidence>
<dbReference type="HOGENOM" id="CLU_3353325_0_0_1"/>
<evidence type="ECO:0000313" key="1">
    <source>
        <dbReference type="Ensembl" id="ENSCSAVP00000018128.1"/>
    </source>
</evidence>
<reference evidence="1" key="2">
    <citation type="submission" date="2025-08" db="UniProtKB">
        <authorList>
            <consortium name="Ensembl"/>
        </authorList>
    </citation>
    <scope>IDENTIFICATION</scope>
</reference>
<name>H2ZKL2_CIOSA</name>
<reference evidence="1" key="3">
    <citation type="submission" date="2025-09" db="UniProtKB">
        <authorList>
            <consortium name="Ensembl"/>
        </authorList>
    </citation>
    <scope>IDENTIFICATION</scope>
</reference>
<keyword evidence="2" id="KW-1185">Reference proteome</keyword>
<dbReference type="Ensembl" id="ENSCSAVT00000018325.1">
    <property type="protein sequence ID" value="ENSCSAVP00000018128.1"/>
    <property type="gene ID" value="ENSCSAVG00000010661.1"/>
</dbReference>
<protein>
    <submittedName>
        <fullName evidence="1">Uncharacterized protein</fullName>
    </submittedName>
</protein>
<dbReference type="Proteomes" id="UP000007875">
    <property type="component" value="Unassembled WGS sequence"/>
</dbReference>
<dbReference type="AlphaFoldDB" id="H2ZKL2"/>
<sequence length="37" mass="4372">SYEAATNYRDASSIERARRNLRTLFSLYTDSYLWSPP</sequence>
<organism evidence="1 2">
    <name type="scientific">Ciona savignyi</name>
    <name type="common">Pacific transparent sea squirt</name>
    <dbReference type="NCBI Taxonomy" id="51511"/>
    <lineage>
        <taxon>Eukaryota</taxon>
        <taxon>Metazoa</taxon>
        <taxon>Chordata</taxon>
        <taxon>Tunicata</taxon>
        <taxon>Ascidiacea</taxon>
        <taxon>Phlebobranchia</taxon>
        <taxon>Cionidae</taxon>
        <taxon>Ciona</taxon>
    </lineage>
</organism>
<dbReference type="InParanoid" id="H2ZKL2"/>
<accession>H2ZKL2</accession>
<proteinExistence type="predicted"/>
<reference evidence="2" key="1">
    <citation type="submission" date="2003-08" db="EMBL/GenBank/DDBJ databases">
        <authorList>
            <person name="Birren B."/>
            <person name="Nusbaum C."/>
            <person name="Abebe A."/>
            <person name="Abouelleil A."/>
            <person name="Adekoya E."/>
            <person name="Ait-zahra M."/>
            <person name="Allen N."/>
            <person name="Allen T."/>
            <person name="An P."/>
            <person name="Anderson M."/>
            <person name="Anderson S."/>
            <person name="Arachchi H."/>
            <person name="Armbruster J."/>
            <person name="Bachantsang P."/>
            <person name="Baldwin J."/>
            <person name="Barry A."/>
            <person name="Bayul T."/>
            <person name="Blitshsteyn B."/>
            <person name="Bloom T."/>
            <person name="Blye J."/>
            <person name="Boguslavskiy L."/>
            <person name="Borowsky M."/>
            <person name="Boukhgalter B."/>
            <person name="Brunache A."/>
            <person name="Butler J."/>
            <person name="Calixte N."/>
            <person name="Calvo S."/>
            <person name="Camarata J."/>
            <person name="Campo K."/>
            <person name="Chang J."/>
            <person name="Cheshatsang Y."/>
            <person name="Citroen M."/>
            <person name="Collymore A."/>
            <person name="Considine T."/>
            <person name="Cook A."/>
            <person name="Cooke P."/>
            <person name="Corum B."/>
            <person name="Cuomo C."/>
            <person name="David R."/>
            <person name="Dawoe T."/>
            <person name="Degray S."/>
            <person name="Dodge S."/>
            <person name="Dooley K."/>
            <person name="Dorje P."/>
            <person name="Dorjee K."/>
            <person name="Dorris L."/>
            <person name="Duffey N."/>
            <person name="Dupes A."/>
            <person name="Elkins T."/>
            <person name="Engels R."/>
            <person name="Erickson J."/>
            <person name="Farina A."/>
            <person name="Faro S."/>
            <person name="Ferreira P."/>
            <person name="Fischer H."/>
            <person name="Fitzgerald M."/>
            <person name="Foley K."/>
            <person name="Gage D."/>
            <person name="Galagan J."/>
            <person name="Gearin G."/>
            <person name="Gnerre S."/>
            <person name="Gnirke A."/>
            <person name="Goyette A."/>
            <person name="Graham J."/>
            <person name="Grandbois E."/>
            <person name="Gyaltsen K."/>
            <person name="Hafez N."/>
            <person name="Hagopian D."/>
            <person name="Hagos B."/>
            <person name="Hall J."/>
            <person name="Hatcher B."/>
            <person name="Heller A."/>
            <person name="Higgins H."/>
            <person name="Honan T."/>
            <person name="Horn A."/>
            <person name="Houde N."/>
            <person name="Hughes L."/>
            <person name="Hulme W."/>
            <person name="Husby E."/>
            <person name="Iliev I."/>
            <person name="Jaffe D."/>
            <person name="Jones C."/>
            <person name="Kamal M."/>
            <person name="Kamat A."/>
            <person name="Kamvysselis M."/>
            <person name="Karlsson E."/>
            <person name="Kells C."/>
            <person name="Kieu A."/>
            <person name="Kisner P."/>
            <person name="Kodira C."/>
            <person name="Kulbokas E."/>
            <person name="Labutti K."/>
            <person name="Lama D."/>
            <person name="Landers T."/>
            <person name="Leger J."/>
            <person name="Levine S."/>
            <person name="Lewis D."/>
            <person name="Lewis T."/>
            <person name="Lindblad-toh K."/>
            <person name="Liu X."/>
            <person name="Lokyitsang T."/>
            <person name="Lokyitsang Y."/>
            <person name="Lucien O."/>
            <person name="Lui A."/>
            <person name="Ma L.J."/>
            <person name="Mabbitt R."/>
            <person name="Macdonald J."/>
            <person name="Maclean C."/>
            <person name="Major J."/>
            <person name="Manning J."/>
            <person name="Marabella R."/>
            <person name="Maru K."/>
            <person name="Matthews C."/>
            <person name="Mauceli E."/>
            <person name="Mccarthy M."/>
            <person name="Mcdonough S."/>
            <person name="Mcghee T."/>
            <person name="Meldrim J."/>
            <person name="Meneus L."/>
            <person name="Mesirov J."/>
            <person name="Mihalev A."/>
            <person name="Mihova T."/>
            <person name="Mikkelsen T."/>
            <person name="Mlenga V."/>
            <person name="Moru K."/>
            <person name="Mozes J."/>
            <person name="Mulrain L."/>
            <person name="Munson G."/>
            <person name="Naylor J."/>
            <person name="Newes C."/>
            <person name="Nguyen C."/>
            <person name="Nguyen N."/>
            <person name="Nguyen T."/>
            <person name="Nicol R."/>
            <person name="Nielsen C."/>
            <person name="Nizzari M."/>
            <person name="Norbu C."/>
            <person name="Norbu N."/>
            <person name="O'donnell P."/>
            <person name="Okoawo O."/>
            <person name="O'leary S."/>
            <person name="Omotosho B."/>
            <person name="O'neill K."/>
            <person name="Osman S."/>
            <person name="Parker S."/>
            <person name="Perrin D."/>
            <person name="Phunkhang P."/>
            <person name="Piqani B."/>
            <person name="Purcell S."/>
            <person name="Rachupka T."/>
            <person name="Ramasamy U."/>
            <person name="Rameau R."/>
            <person name="Ray V."/>
            <person name="Raymond C."/>
            <person name="Retta R."/>
            <person name="Richardson S."/>
            <person name="Rise C."/>
            <person name="Rodriguez J."/>
            <person name="Rogers J."/>
            <person name="Rogov P."/>
            <person name="Rutman M."/>
            <person name="Schupbach R."/>
            <person name="Seaman C."/>
            <person name="Settipalli S."/>
            <person name="Sharpe T."/>
            <person name="Sheridan J."/>
            <person name="Sherpa N."/>
            <person name="Shi J."/>
            <person name="Smirnov S."/>
            <person name="Smith C."/>
            <person name="Sougnez C."/>
            <person name="Spencer B."/>
            <person name="Stalker J."/>
            <person name="Stange-thomann N."/>
            <person name="Stavropoulos S."/>
            <person name="Stetson K."/>
            <person name="Stone C."/>
            <person name="Stone S."/>
            <person name="Stubbs M."/>
            <person name="Talamas J."/>
            <person name="Tchuinga P."/>
            <person name="Tenzing P."/>
            <person name="Tesfaye S."/>
            <person name="Theodore J."/>
            <person name="Thoulutsang Y."/>
            <person name="Topham K."/>
            <person name="Towey S."/>
            <person name="Tsamla T."/>
            <person name="Tsomo N."/>
            <person name="Vallee D."/>
            <person name="Vassiliev H."/>
            <person name="Venkataraman V."/>
            <person name="Vinson J."/>
            <person name="Vo A."/>
            <person name="Wade C."/>
            <person name="Wang S."/>
            <person name="Wangchuk T."/>
            <person name="Wangdi T."/>
            <person name="Whittaker C."/>
            <person name="Wilkinson J."/>
            <person name="Wu Y."/>
            <person name="Wyman D."/>
            <person name="Yadav S."/>
            <person name="Yang S."/>
            <person name="Yang X."/>
            <person name="Yeager S."/>
            <person name="Yee E."/>
            <person name="Young G."/>
            <person name="Zainoun J."/>
            <person name="Zembeck L."/>
            <person name="Zimmer A."/>
            <person name="Zody M."/>
            <person name="Lander E."/>
        </authorList>
    </citation>
    <scope>NUCLEOTIDE SEQUENCE [LARGE SCALE GENOMIC DNA]</scope>
</reference>